<evidence type="ECO:0000313" key="3">
    <source>
        <dbReference type="EMBL" id="MFB9315490.1"/>
    </source>
</evidence>
<dbReference type="EMBL" id="JBHMDG010000034">
    <property type="protein sequence ID" value="MFB9315490.1"/>
    <property type="molecule type" value="Genomic_DNA"/>
</dbReference>
<dbReference type="PANTHER" id="PTHR24320">
    <property type="entry name" value="RETINOL DEHYDROGENASE"/>
    <property type="match status" value="1"/>
</dbReference>
<dbReference type="RefSeq" id="WP_140009195.1">
    <property type="nucleotide sequence ID" value="NZ_JBHMDG010000034.1"/>
</dbReference>
<comment type="similarity">
    <text evidence="1">Belongs to the short-chain dehydrogenases/reductases (SDR) family.</text>
</comment>
<dbReference type="InterPro" id="IPR002347">
    <property type="entry name" value="SDR_fam"/>
</dbReference>
<dbReference type="PRINTS" id="PR00081">
    <property type="entry name" value="GDHRDH"/>
</dbReference>
<evidence type="ECO:0000256" key="2">
    <source>
        <dbReference type="ARBA" id="ARBA00023002"/>
    </source>
</evidence>
<comment type="caution">
    <text evidence="3">The sequence shown here is derived from an EMBL/GenBank/DDBJ whole genome shotgun (WGS) entry which is preliminary data.</text>
</comment>
<dbReference type="Gene3D" id="3.40.50.720">
    <property type="entry name" value="NAD(P)-binding Rossmann-like Domain"/>
    <property type="match status" value="1"/>
</dbReference>
<evidence type="ECO:0000256" key="1">
    <source>
        <dbReference type="ARBA" id="ARBA00006484"/>
    </source>
</evidence>
<sequence length="239" mass="25560">MSLVLVTGASTGLGLATARALLDDGHEVVLHARRLERVEDADVLDRVTSAVEADLADLDAVVRLADDLNETGTFDAVVHNAGVMRGPDVVPVNVVAPYVLAALLRRPRTSVVLSSSMHRSGSPDLTADVAQASYSDSKLWVTALTLALAVRRPDEAWHAVDPGWVPTRMGGSGAPDDLDEGHRTQVWLATAGEGEVEPRTGGYWYHRAASRLHPAALDPAFQDDLLGRLERRTGIALQP</sequence>
<evidence type="ECO:0000313" key="4">
    <source>
        <dbReference type="Proteomes" id="UP001589750"/>
    </source>
</evidence>
<protein>
    <submittedName>
        <fullName evidence="3">SDR family NAD(P)-dependent oxidoreductase</fullName>
    </submittedName>
</protein>
<dbReference type="PANTHER" id="PTHR24320:SF274">
    <property type="entry name" value="CHAIN DEHYDROGENASE, PUTATIVE (AFU_ORTHOLOGUE AFUA_4G00440)-RELATED"/>
    <property type="match status" value="1"/>
</dbReference>
<dbReference type="Pfam" id="PF00106">
    <property type="entry name" value="adh_short"/>
    <property type="match status" value="1"/>
</dbReference>
<dbReference type="Proteomes" id="UP001589750">
    <property type="component" value="Unassembled WGS sequence"/>
</dbReference>
<proteinExistence type="inferred from homology"/>
<gene>
    <name evidence="3" type="ORF">ACFFRI_20765</name>
</gene>
<keyword evidence="4" id="KW-1185">Reference proteome</keyword>
<dbReference type="InterPro" id="IPR036291">
    <property type="entry name" value="NAD(P)-bd_dom_sf"/>
</dbReference>
<keyword evidence="2" id="KW-0560">Oxidoreductase</keyword>
<reference evidence="3 4" key="1">
    <citation type="submission" date="2024-09" db="EMBL/GenBank/DDBJ databases">
        <authorList>
            <person name="Sun Q."/>
            <person name="Mori K."/>
        </authorList>
    </citation>
    <scope>NUCLEOTIDE SEQUENCE [LARGE SCALE GENOMIC DNA]</scope>
    <source>
        <strain evidence="3 4">JCM 9626</strain>
    </source>
</reference>
<name>A0ABV5KFH2_9ACTN</name>
<organism evidence="3 4">
    <name type="scientific">Nocardioides plantarum</name>
    <dbReference type="NCBI Taxonomy" id="29299"/>
    <lineage>
        <taxon>Bacteria</taxon>
        <taxon>Bacillati</taxon>
        <taxon>Actinomycetota</taxon>
        <taxon>Actinomycetes</taxon>
        <taxon>Propionibacteriales</taxon>
        <taxon>Nocardioidaceae</taxon>
        <taxon>Nocardioides</taxon>
    </lineage>
</organism>
<accession>A0ABV5KFH2</accession>
<dbReference type="SUPFAM" id="SSF51735">
    <property type="entry name" value="NAD(P)-binding Rossmann-fold domains"/>
    <property type="match status" value="1"/>
</dbReference>